<dbReference type="GO" id="GO:1990112">
    <property type="term" value="C:RQC complex"/>
    <property type="evidence" value="ECO:0007669"/>
    <property type="project" value="TreeGrafter"/>
</dbReference>
<comment type="similarity">
    <text evidence="5">Belongs to the NEMF family.</text>
</comment>
<proteinExistence type="inferred from homology"/>
<feature type="domain" description="NFACT RNA-binding" evidence="6">
    <location>
        <begin position="431"/>
        <end position="512"/>
    </location>
</feature>
<feature type="coiled-coil region" evidence="5">
    <location>
        <begin position="271"/>
        <end position="298"/>
    </location>
</feature>
<dbReference type="Proteomes" id="UP000195447">
    <property type="component" value="Unassembled WGS sequence"/>
</dbReference>
<dbReference type="PANTHER" id="PTHR15239:SF6">
    <property type="entry name" value="RIBOSOME QUALITY CONTROL COMPLEX SUBUNIT NEMF"/>
    <property type="match status" value="1"/>
</dbReference>
<keyword evidence="5" id="KW-0175">Coiled coil</keyword>
<dbReference type="EMBL" id="NFKM01000013">
    <property type="protein sequence ID" value="OUP59596.1"/>
    <property type="molecule type" value="Genomic_DNA"/>
</dbReference>
<dbReference type="GO" id="GO:0072344">
    <property type="term" value="P:rescue of stalled ribosome"/>
    <property type="evidence" value="ECO:0007669"/>
    <property type="project" value="UniProtKB-UniRule"/>
</dbReference>
<keyword evidence="4 5" id="KW-0648">Protein biosynthesis</keyword>
<dbReference type="GO" id="GO:0043023">
    <property type="term" value="F:ribosomal large subunit binding"/>
    <property type="evidence" value="ECO:0007669"/>
    <property type="project" value="UniProtKB-UniRule"/>
</dbReference>
<accession>A0A1Y4LSJ6</accession>
<dbReference type="InterPro" id="IPR043682">
    <property type="entry name" value="RqcH_bacterial"/>
</dbReference>
<keyword evidence="3 5" id="KW-0694">RNA-binding</keyword>
<gene>
    <name evidence="5" type="primary">rqcH</name>
    <name evidence="7" type="ORF">B5F14_07175</name>
</gene>
<evidence type="ECO:0000256" key="1">
    <source>
        <dbReference type="ARBA" id="ARBA00022555"/>
    </source>
</evidence>
<keyword evidence="1 5" id="KW-0820">tRNA-binding</keyword>
<dbReference type="InterPro" id="IPR008532">
    <property type="entry name" value="NFACT_RNA-bd"/>
</dbReference>
<dbReference type="Pfam" id="PF05670">
    <property type="entry name" value="NFACT-R_1"/>
    <property type="match status" value="1"/>
</dbReference>
<name>A0A1Y4LSJ6_9FIRM</name>
<keyword evidence="8" id="KW-1185">Reference proteome</keyword>
<comment type="function">
    <text evidence="5">Key component of the ribosome quality control system (RQC), a ribosome-associated complex that mediates the extraction of incompletely synthesized nascent chains from stalled ribosomes and their subsequent degradation. RqcH recruits Ala-charged tRNA, and with RqcP directs the elongation of stalled nascent chains on 50S ribosomal subunits, leading to non-templated C-terminal alanine extensions (Ala tail). The Ala tail promotes nascent chain degradation. May add between 1 and at least 8 Ala residues. Binds to stalled 50S ribosomal subunits.</text>
</comment>
<keyword evidence="2 5" id="KW-0699">rRNA-binding</keyword>
<evidence type="ECO:0000313" key="7">
    <source>
        <dbReference type="EMBL" id="OUP59596.1"/>
    </source>
</evidence>
<dbReference type="GO" id="GO:0019843">
    <property type="term" value="F:rRNA binding"/>
    <property type="evidence" value="ECO:0007669"/>
    <property type="project" value="UniProtKB-UniRule"/>
</dbReference>
<comment type="subunit">
    <text evidence="5">Associates with stalled 50S ribosomal subunits. Binds to RqcP.</text>
</comment>
<dbReference type="AlphaFoldDB" id="A0A1Y4LSJ6"/>
<evidence type="ECO:0000259" key="6">
    <source>
        <dbReference type="Pfam" id="PF05670"/>
    </source>
</evidence>
<dbReference type="PANTHER" id="PTHR15239">
    <property type="entry name" value="NUCLEAR EXPORT MEDIATOR FACTOR NEMF"/>
    <property type="match status" value="1"/>
</dbReference>
<reference evidence="8" key="1">
    <citation type="submission" date="2017-04" db="EMBL/GenBank/DDBJ databases">
        <title>Function of individual gut microbiota members based on whole genome sequencing of pure cultures obtained from chicken caecum.</title>
        <authorList>
            <person name="Medvecky M."/>
            <person name="Cejkova D."/>
            <person name="Polansky O."/>
            <person name="Karasova D."/>
            <person name="Kubasova T."/>
            <person name="Cizek A."/>
            <person name="Rychlik I."/>
        </authorList>
    </citation>
    <scope>NUCLEOTIDE SEQUENCE [LARGE SCALE GENOMIC DNA]</scope>
    <source>
        <strain evidence="8">An178</strain>
    </source>
</reference>
<dbReference type="RefSeq" id="WP_087158824.1">
    <property type="nucleotide sequence ID" value="NZ_NFKM01000013.1"/>
</dbReference>
<evidence type="ECO:0000313" key="8">
    <source>
        <dbReference type="Proteomes" id="UP000195447"/>
    </source>
</evidence>
<organism evidence="7 8">
    <name type="scientific">Faecalitalea cylindroides</name>
    <dbReference type="NCBI Taxonomy" id="39483"/>
    <lineage>
        <taxon>Bacteria</taxon>
        <taxon>Bacillati</taxon>
        <taxon>Bacillota</taxon>
        <taxon>Erysipelotrichia</taxon>
        <taxon>Erysipelotrichales</taxon>
        <taxon>Erysipelotrichaceae</taxon>
        <taxon>Faecalitalea</taxon>
    </lineage>
</organism>
<dbReference type="GO" id="GO:0000049">
    <property type="term" value="F:tRNA binding"/>
    <property type="evidence" value="ECO:0007669"/>
    <property type="project" value="UniProtKB-UniRule"/>
</dbReference>
<evidence type="ECO:0000256" key="3">
    <source>
        <dbReference type="ARBA" id="ARBA00022884"/>
    </source>
</evidence>
<evidence type="ECO:0000256" key="5">
    <source>
        <dbReference type="HAMAP-Rule" id="MF_00844"/>
    </source>
</evidence>
<evidence type="ECO:0000256" key="4">
    <source>
        <dbReference type="ARBA" id="ARBA00022917"/>
    </source>
</evidence>
<evidence type="ECO:0000256" key="2">
    <source>
        <dbReference type="ARBA" id="ARBA00022730"/>
    </source>
</evidence>
<sequence>MAIDGLLLHTLTNKLNQLTPCKIGKMQNVSDEEILFHIHPRKAKAQRLVINVHSNTSRVYISKSLRNTQPSPSNFVMVLRKQCSQAIITNIEQIGFDRIVRFDIEARNEFQDISHLKLYAELMGKYANLVLVDEKDIIIDALKRIPVFENSKRLVHPGAKYTLPPQPLKQDPRHIQSLDLDQSLVDQVYGFSPLLSKEFIYRLHKNEKFEDILEEIFQSNQLYVYDRDFHCIELKHLEKTPKVYDFMDGLDHLFIEKEQKQRIKEQCGDVFKTVDKELAKLKKKLPKLEESLHESQDYMKYKEYGDLLFAYQSQIKKEKIIRLESFETGKMIEIPLDMRFDIKDNANKFYQKYHKLKRGEIILQEQIVQCRKEIEYFEQLQQQLKFCSVEDALEIREELIKQRVLMPKKINQRQKKKKEPNILKLVLPNAEIYVGKNNIQNNYITHHLSRKQDMWFHVKDYHGSHVLIKTDELNEELIRMCANLAAYYSKGKESSSVPVDYCPISQIKKVPGSKIGFVTMKSYKTIYIDPDPRQIEEWIHTYAKKG</sequence>
<dbReference type="InterPro" id="IPR051608">
    <property type="entry name" value="RQC_Subunit_NEMF"/>
</dbReference>
<dbReference type="HAMAP" id="MF_00844_B">
    <property type="entry name" value="RqcH_B"/>
    <property type="match status" value="1"/>
</dbReference>
<comment type="caution">
    <text evidence="7">The sequence shown here is derived from an EMBL/GenBank/DDBJ whole genome shotgun (WGS) entry which is preliminary data.</text>
</comment>
<dbReference type="Gene3D" id="2.30.310.10">
    <property type="entry name" value="ibrinogen binding protein from staphylococcus aureus domain"/>
    <property type="match status" value="1"/>
</dbReference>
<protein>
    <recommendedName>
        <fullName evidence="5">Rqc2 homolog RqcH</fullName>
        <shortName evidence="5">RqcH</shortName>
    </recommendedName>
</protein>
<dbReference type="Pfam" id="PF05833">
    <property type="entry name" value="NFACT_N"/>
    <property type="match status" value="1"/>
</dbReference>